<evidence type="ECO:0000313" key="6">
    <source>
        <dbReference type="Proteomes" id="UP001174909"/>
    </source>
</evidence>
<dbReference type="AlphaFoldDB" id="A0AA35TKM1"/>
<feature type="domain" description="WASH1 WAHD" evidence="4">
    <location>
        <begin position="4"/>
        <end position="289"/>
    </location>
</feature>
<dbReference type="GO" id="GO:0005769">
    <property type="term" value="C:early endosome"/>
    <property type="evidence" value="ECO:0007669"/>
    <property type="project" value="InterPro"/>
</dbReference>
<feature type="region of interest" description="Disordered" evidence="3">
    <location>
        <begin position="284"/>
        <end position="396"/>
    </location>
</feature>
<dbReference type="Pfam" id="PF11945">
    <property type="entry name" value="WASH_WAHD"/>
    <property type="match status" value="1"/>
</dbReference>
<keyword evidence="6" id="KW-1185">Reference proteome</keyword>
<dbReference type="GO" id="GO:0042147">
    <property type="term" value="P:retrograde transport, endosome to Golgi"/>
    <property type="evidence" value="ECO:0007669"/>
    <property type="project" value="TreeGrafter"/>
</dbReference>
<dbReference type="GO" id="GO:0005829">
    <property type="term" value="C:cytosol"/>
    <property type="evidence" value="ECO:0007669"/>
    <property type="project" value="GOC"/>
</dbReference>
<evidence type="ECO:0000256" key="3">
    <source>
        <dbReference type="SAM" id="MobiDB-lite"/>
    </source>
</evidence>
<gene>
    <name evidence="5" type="ORF">GBAR_LOCUS27212</name>
</gene>
<comment type="similarity">
    <text evidence="1">Belongs to the WASH1 family.</text>
</comment>
<protein>
    <submittedName>
        <fullName evidence="5">WASH complex subunit 1</fullName>
    </submittedName>
</protein>
<evidence type="ECO:0000256" key="1">
    <source>
        <dbReference type="ARBA" id="ARBA00005602"/>
    </source>
</evidence>
<comment type="caution">
    <text evidence="5">The sequence shown here is derived from an EMBL/GenBank/DDBJ whole genome shotgun (WGS) entry which is preliminary data.</text>
</comment>
<name>A0AA35TKM1_GEOBA</name>
<dbReference type="GO" id="GO:0003779">
    <property type="term" value="F:actin binding"/>
    <property type="evidence" value="ECO:0007669"/>
    <property type="project" value="UniProtKB-KW"/>
</dbReference>
<dbReference type="PANTHER" id="PTHR23331:SF1">
    <property type="entry name" value="WASH COMPLEX SUBUNIT 1"/>
    <property type="match status" value="1"/>
</dbReference>
<keyword evidence="2" id="KW-0009">Actin-binding</keyword>
<feature type="compositionally biased region" description="Basic and acidic residues" evidence="3">
    <location>
        <begin position="348"/>
        <end position="363"/>
    </location>
</feature>
<accession>A0AA35TKM1</accession>
<dbReference type="GO" id="GO:0032456">
    <property type="term" value="P:endocytic recycling"/>
    <property type="evidence" value="ECO:0007669"/>
    <property type="project" value="TreeGrafter"/>
</dbReference>
<dbReference type="GO" id="GO:0006887">
    <property type="term" value="P:exocytosis"/>
    <property type="evidence" value="ECO:0007669"/>
    <property type="project" value="TreeGrafter"/>
</dbReference>
<sequence length="396" mass="43190">MSSQVYNVPVVLPALRKEESYRQLVDALEYLDAVATDIFNRISCRVAESRDQLTTINNRVNVAQAKIDKLRNSSSKATRVFSPPKYPAPDLLAETTTVYQDVNPLLHRVRKTRVEIGARLEEVTREVMVAKKHPFLLGHKQKKKPLDLQFSSDDPEQGEGLGSLPRHLPSVSSLLLFNTSENPYKKYVLLDPLSGAKVKTRDNLGEREELAEAPVTITQGEELLSGPHDSVMYVPVMPELPELEVPDLLPSLPYVAADMFYTADIGKSIAPSLANASVPELPDLADPSAPAATAAPTSGGASKAGLKSAKQMKKERKAKKEEEAPAGGDLLGDLTAALGRRRTAMSGRNKDKREERKDKEEHSLGGGSMMDNISKMIPVTGKLQMEGSGEEGEGGW</sequence>
<organism evidence="5 6">
    <name type="scientific">Geodia barretti</name>
    <name type="common">Barrett's horny sponge</name>
    <dbReference type="NCBI Taxonomy" id="519541"/>
    <lineage>
        <taxon>Eukaryota</taxon>
        <taxon>Metazoa</taxon>
        <taxon>Porifera</taxon>
        <taxon>Demospongiae</taxon>
        <taxon>Heteroscleromorpha</taxon>
        <taxon>Tetractinellida</taxon>
        <taxon>Astrophorina</taxon>
        <taxon>Geodiidae</taxon>
        <taxon>Geodia</taxon>
    </lineage>
</organism>
<evidence type="ECO:0000259" key="4">
    <source>
        <dbReference type="Pfam" id="PF11945"/>
    </source>
</evidence>
<dbReference type="GO" id="GO:0043015">
    <property type="term" value="F:gamma-tubulin binding"/>
    <property type="evidence" value="ECO:0007669"/>
    <property type="project" value="TreeGrafter"/>
</dbReference>
<dbReference type="PANTHER" id="PTHR23331">
    <property type="entry name" value="CXYORF1"/>
    <property type="match status" value="1"/>
</dbReference>
<dbReference type="GO" id="GO:0071203">
    <property type="term" value="C:WASH complex"/>
    <property type="evidence" value="ECO:0007669"/>
    <property type="project" value="InterPro"/>
</dbReference>
<evidence type="ECO:0000256" key="2">
    <source>
        <dbReference type="ARBA" id="ARBA00023203"/>
    </source>
</evidence>
<dbReference type="GO" id="GO:0055037">
    <property type="term" value="C:recycling endosome"/>
    <property type="evidence" value="ECO:0007669"/>
    <property type="project" value="TreeGrafter"/>
</dbReference>
<feature type="compositionally biased region" description="Low complexity" evidence="3">
    <location>
        <begin position="325"/>
        <end position="338"/>
    </location>
</feature>
<dbReference type="InterPro" id="IPR021854">
    <property type="entry name" value="WASH1_WAHD"/>
</dbReference>
<feature type="region of interest" description="Disordered" evidence="3">
    <location>
        <begin position="146"/>
        <end position="165"/>
    </location>
</feature>
<dbReference type="InterPro" id="IPR028290">
    <property type="entry name" value="WASH1"/>
</dbReference>
<dbReference type="GO" id="GO:0043014">
    <property type="term" value="F:alpha-tubulin binding"/>
    <property type="evidence" value="ECO:0007669"/>
    <property type="project" value="InterPro"/>
</dbReference>
<reference evidence="5" key="1">
    <citation type="submission" date="2023-03" db="EMBL/GenBank/DDBJ databases">
        <authorList>
            <person name="Steffen K."/>
            <person name="Cardenas P."/>
        </authorList>
    </citation>
    <scope>NUCLEOTIDE SEQUENCE</scope>
</reference>
<dbReference type="GO" id="GO:0034314">
    <property type="term" value="P:Arp2/3 complex-mediated actin nucleation"/>
    <property type="evidence" value="ECO:0007669"/>
    <property type="project" value="InterPro"/>
</dbReference>
<dbReference type="Proteomes" id="UP001174909">
    <property type="component" value="Unassembled WGS sequence"/>
</dbReference>
<proteinExistence type="inferred from homology"/>
<feature type="compositionally biased region" description="Low complexity" evidence="3">
    <location>
        <begin position="284"/>
        <end position="301"/>
    </location>
</feature>
<evidence type="ECO:0000313" key="5">
    <source>
        <dbReference type="EMBL" id="CAI8049429.1"/>
    </source>
</evidence>
<dbReference type="EMBL" id="CASHTH010003789">
    <property type="protein sequence ID" value="CAI8049429.1"/>
    <property type="molecule type" value="Genomic_DNA"/>
</dbReference>